<dbReference type="PROSITE" id="PS50158">
    <property type="entry name" value="ZF_CCHC"/>
    <property type="match status" value="1"/>
</dbReference>
<keyword evidence="2" id="KW-0479">Metal-binding</keyword>
<dbReference type="AlphaFoldDB" id="A0A9Q3P2A8"/>
<keyword evidence="7" id="KW-1185">Reference proteome</keyword>
<sequence length="673" mass="76590">AVQTPGGKGTEDKGESSHHPSDRRTSNPDRAYSASFKLTRSRPNQLSSGFTPFRNQQVSGQESPFFTIPGIFQEKTRKKGQEQSLLQPEEERVRPYDSEAVGFGKRSARKPEVVVNHSRISSPSNRNINPTQTEHNIVTSESNINSDTLCLQMSQYAEQSAKQFAELEASHERMKELQASMEKIVKNLQEGHAQLRKASEQTNKRLNIVFEEQHHSKRDSNYLDQEINKLFNFYHSLKPQPQGQVMDNPYEPDALLRNKARSPSQYQDGDGMSYSEKEALKQLPEASSWPKFSGTGESDHMKRTNIGECTPYKSSGFKEKQPFRVEFKDKPKERVAEVAKKRNSCHNCGSTDHYANNCPKAKKKVYAIEKVPKEEFPTEDSESDSMGDAIREQSDDEQDPREEFLVEYQGETPLEIQDIQLEAGMPQDTANKNLCKHTQDAQTFLVTPTKGMAYIHGTATKMTVCIYNAQHPLIIDSGAHCSIVARNSLDNHFPNWEEQLLPNKAKKFKSASGKMTSIGTIIIEIIIPHTKGNIRLNPELVVLDDTHIQGFLLGTDYQRTYGIDIYNIQNRHITIGTNKEKKFSLDISQRSSQDPQEELLNEFREGQFSSTLTSEQKLSLLKMLRKKRPEFAIDDGSLVKIKGHDIELYMDVERPYPPMLRRPTYPASQETRK</sequence>
<dbReference type="InterPro" id="IPR021109">
    <property type="entry name" value="Peptidase_aspartic_dom_sf"/>
</dbReference>
<dbReference type="Proteomes" id="UP000765509">
    <property type="component" value="Unassembled WGS sequence"/>
</dbReference>
<dbReference type="GO" id="GO:0003676">
    <property type="term" value="F:nucleic acid binding"/>
    <property type="evidence" value="ECO:0007669"/>
    <property type="project" value="InterPro"/>
</dbReference>
<dbReference type="EMBL" id="AVOT02053632">
    <property type="protein sequence ID" value="MBW0548418.1"/>
    <property type="molecule type" value="Genomic_DNA"/>
</dbReference>
<organism evidence="6 7">
    <name type="scientific">Austropuccinia psidii MF-1</name>
    <dbReference type="NCBI Taxonomy" id="1389203"/>
    <lineage>
        <taxon>Eukaryota</taxon>
        <taxon>Fungi</taxon>
        <taxon>Dikarya</taxon>
        <taxon>Basidiomycota</taxon>
        <taxon>Pucciniomycotina</taxon>
        <taxon>Pucciniomycetes</taxon>
        <taxon>Pucciniales</taxon>
        <taxon>Sphaerophragmiaceae</taxon>
        <taxon>Austropuccinia</taxon>
    </lineage>
</organism>
<keyword evidence="2" id="KW-0863">Zinc-finger</keyword>
<dbReference type="InterPro" id="IPR036875">
    <property type="entry name" value="Znf_CCHC_sf"/>
</dbReference>
<evidence type="ECO:0000313" key="7">
    <source>
        <dbReference type="Proteomes" id="UP000765509"/>
    </source>
</evidence>
<protein>
    <recommendedName>
        <fullName evidence="5">CCHC-type domain-containing protein</fullName>
    </recommendedName>
</protein>
<gene>
    <name evidence="6" type="ORF">O181_088133</name>
</gene>
<evidence type="ECO:0000256" key="1">
    <source>
        <dbReference type="ARBA" id="ARBA00022664"/>
    </source>
</evidence>
<reference evidence="6" key="1">
    <citation type="submission" date="2021-03" db="EMBL/GenBank/DDBJ databases">
        <title>Draft genome sequence of rust myrtle Austropuccinia psidii MF-1, a brazilian biotype.</title>
        <authorList>
            <person name="Quecine M.C."/>
            <person name="Pachon D.M.R."/>
            <person name="Bonatelli M.L."/>
            <person name="Correr F.H."/>
            <person name="Franceschini L.M."/>
            <person name="Leite T.F."/>
            <person name="Margarido G.R.A."/>
            <person name="Almeida C.A."/>
            <person name="Ferrarezi J.A."/>
            <person name="Labate C.A."/>
        </authorList>
    </citation>
    <scope>NUCLEOTIDE SEQUENCE</scope>
    <source>
        <strain evidence="6">MF-1</strain>
    </source>
</reference>
<proteinExistence type="predicted"/>
<evidence type="ECO:0000313" key="6">
    <source>
        <dbReference type="EMBL" id="MBW0548418.1"/>
    </source>
</evidence>
<name>A0A9Q3P2A8_9BASI</name>
<dbReference type="Pfam" id="PF00098">
    <property type="entry name" value="zf-CCHC"/>
    <property type="match status" value="1"/>
</dbReference>
<dbReference type="Gene3D" id="2.40.70.10">
    <property type="entry name" value="Acid Proteases"/>
    <property type="match status" value="1"/>
</dbReference>
<evidence type="ECO:0000256" key="3">
    <source>
        <dbReference type="SAM" id="Coils"/>
    </source>
</evidence>
<dbReference type="SMART" id="SM00343">
    <property type="entry name" value="ZnF_C2HC"/>
    <property type="match status" value="1"/>
</dbReference>
<feature type="coiled-coil region" evidence="3">
    <location>
        <begin position="157"/>
        <end position="205"/>
    </location>
</feature>
<dbReference type="OrthoDB" id="8026949at2759"/>
<dbReference type="InterPro" id="IPR001878">
    <property type="entry name" value="Znf_CCHC"/>
</dbReference>
<dbReference type="Gene3D" id="4.10.60.10">
    <property type="entry name" value="Zinc finger, CCHC-type"/>
    <property type="match status" value="1"/>
</dbReference>
<accession>A0A9Q3P2A8</accession>
<keyword evidence="3" id="KW-0175">Coiled coil</keyword>
<evidence type="ECO:0000259" key="5">
    <source>
        <dbReference type="PROSITE" id="PS50158"/>
    </source>
</evidence>
<evidence type="ECO:0000256" key="4">
    <source>
        <dbReference type="SAM" id="MobiDB-lite"/>
    </source>
</evidence>
<feature type="region of interest" description="Disordered" evidence="4">
    <location>
        <begin position="372"/>
        <end position="400"/>
    </location>
</feature>
<dbReference type="GO" id="GO:0006397">
    <property type="term" value="P:mRNA processing"/>
    <property type="evidence" value="ECO:0007669"/>
    <property type="project" value="UniProtKB-KW"/>
</dbReference>
<feature type="domain" description="CCHC-type" evidence="5">
    <location>
        <begin position="345"/>
        <end position="360"/>
    </location>
</feature>
<feature type="compositionally biased region" description="Polar residues" evidence="4">
    <location>
        <begin position="36"/>
        <end position="63"/>
    </location>
</feature>
<feature type="compositionally biased region" description="Basic and acidic residues" evidence="4">
    <location>
        <begin position="9"/>
        <end position="27"/>
    </location>
</feature>
<keyword evidence="2" id="KW-0862">Zinc</keyword>
<feature type="region of interest" description="Disordered" evidence="4">
    <location>
        <begin position="1"/>
        <end position="63"/>
    </location>
</feature>
<evidence type="ECO:0000256" key="2">
    <source>
        <dbReference type="PROSITE-ProRule" id="PRU00047"/>
    </source>
</evidence>
<feature type="non-terminal residue" evidence="6">
    <location>
        <position position="1"/>
    </location>
</feature>
<comment type="caution">
    <text evidence="6">The sequence shown here is derived from an EMBL/GenBank/DDBJ whole genome shotgun (WGS) entry which is preliminary data.</text>
</comment>
<dbReference type="SUPFAM" id="SSF57756">
    <property type="entry name" value="Retrovirus zinc finger-like domains"/>
    <property type="match status" value="1"/>
</dbReference>
<keyword evidence="1" id="KW-0507">mRNA processing</keyword>
<feature type="region of interest" description="Disordered" evidence="4">
    <location>
        <begin position="283"/>
        <end position="313"/>
    </location>
</feature>
<dbReference type="GO" id="GO:0008270">
    <property type="term" value="F:zinc ion binding"/>
    <property type="evidence" value="ECO:0007669"/>
    <property type="project" value="UniProtKB-KW"/>
</dbReference>